<sequence>MGLRDAQMAENYWCSILADWRAAPILLARRATHRGFPTISS</sequence>
<keyword evidence="2" id="KW-1185">Reference proteome</keyword>
<protein>
    <submittedName>
        <fullName evidence="1">Uncharacterized protein</fullName>
    </submittedName>
</protein>
<reference evidence="1 2" key="1">
    <citation type="journal article" date="2018" name="Front. Plant Sci.">
        <title>Red Clover (Trifolium pratense) and Zigzag Clover (T. medium) - A Picture of Genomic Similarities and Differences.</title>
        <authorList>
            <person name="Dluhosova J."/>
            <person name="Istvanek J."/>
            <person name="Nedelnik J."/>
            <person name="Repkova J."/>
        </authorList>
    </citation>
    <scope>NUCLEOTIDE SEQUENCE [LARGE SCALE GENOMIC DNA]</scope>
    <source>
        <strain evidence="2">cv. 10/8</strain>
        <tissue evidence="1">Leaf</tissue>
    </source>
</reference>
<comment type="caution">
    <text evidence="1">The sequence shown here is derived from an EMBL/GenBank/DDBJ whole genome shotgun (WGS) entry which is preliminary data.</text>
</comment>
<organism evidence="1 2">
    <name type="scientific">Trifolium medium</name>
    <dbReference type="NCBI Taxonomy" id="97028"/>
    <lineage>
        <taxon>Eukaryota</taxon>
        <taxon>Viridiplantae</taxon>
        <taxon>Streptophyta</taxon>
        <taxon>Embryophyta</taxon>
        <taxon>Tracheophyta</taxon>
        <taxon>Spermatophyta</taxon>
        <taxon>Magnoliopsida</taxon>
        <taxon>eudicotyledons</taxon>
        <taxon>Gunneridae</taxon>
        <taxon>Pentapetalae</taxon>
        <taxon>rosids</taxon>
        <taxon>fabids</taxon>
        <taxon>Fabales</taxon>
        <taxon>Fabaceae</taxon>
        <taxon>Papilionoideae</taxon>
        <taxon>50 kb inversion clade</taxon>
        <taxon>NPAAA clade</taxon>
        <taxon>Hologalegina</taxon>
        <taxon>IRL clade</taxon>
        <taxon>Trifolieae</taxon>
        <taxon>Trifolium</taxon>
    </lineage>
</organism>
<dbReference type="AlphaFoldDB" id="A0A392TDG7"/>
<proteinExistence type="predicted"/>
<name>A0A392TDG7_9FABA</name>
<dbReference type="EMBL" id="LXQA010543513">
    <property type="protein sequence ID" value="MCI58270.1"/>
    <property type="molecule type" value="Genomic_DNA"/>
</dbReference>
<evidence type="ECO:0000313" key="2">
    <source>
        <dbReference type="Proteomes" id="UP000265520"/>
    </source>
</evidence>
<accession>A0A392TDG7</accession>
<evidence type="ECO:0000313" key="1">
    <source>
        <dbReference type="EMBL" id="MCI58270.1"/>
    </source>
</evidence>
<dbReference type="Proteomes" id="UP000265520">
    <property type="component" value="Unassembled WGS sequence"/>
</dbReference>